<dbReference type="EMBL" id="JBBEUB010000002">
    <property type="protein sequence ID" value="MEJ2902444.1"/>
    <property type="molecule type" value="Genomic_DNA"/>
</dbReference>
<dbReference type="RefSeq" id="WP_216854471.1">
    <property type="nucleotide sequence ID" value="NZ_JABMKW010000020.1"/>
</dbReference>
<proteinExistence type="predicted"/>
<gene>
    <name evidence="2" type="ORF">WAE58_08400</name>
</gene>
<reference evidence="2 3" key="1">
    <citation type="submission" date="2024-03" db="EMBL/GenBank/DDBJ databases">
        <title>Sequence of Lycoming College Course Isolates.</title>
        <authorList>
            <person name="Plotts O."/>
            <person name="Newman J."/>
        </authorList>
    </citation>
    <scope>NUCLEOTIDE SEQUENCE [LARGE SCALE GENOMIC DNA]</scope>
    <source>
        <strain evidence="2 3">CJB-3</strain>
    </source>
</reference>
<sequence length="50" mass="5756">MRAGIFIDNSGNPGTKTENRYDSTDRKSWYALLLFAKNGKELPVFFIPFQ</sequence>
<organism evidence="2 3">
    <name type="scientific">Pedobacter panaciterrae</name>
    <dbReference type="NCBI Taxonomy" id="363849"/>
    <lineage>
        <taxon>Bacteria</taxon>
        <taxon>Pseudomonadati</taxon>
        <taxon>Bacteroidota</taxon>
        <taxon>Sphingobacteriia</taxon>
        <taxon>Sphingobacteriales</taxon>
        <taxon>Sphingobacteriaceae</taxon>
        <taxon>Pedobacter</taxon>
    </lineage>
</organism>
<evidence type="ECO:0000313" key="3">
    <source>
        <dbReference type="Proteomes" id="UP001378956"/>
    </source>
</evidence>
<evidence type="ECO:0000256" key="1">
    <source>
        <dbReference type="SAM" id="MobiDB-lite"/>
    </source>
</evidence>
<keyword evidence="3" id="KW-1185">Reference proteome</keyword>
<dbReference type="Proteomes" id="UP001378956">
    <property type="component" value="Unassembled WGS sequence"/>
</dbReference>
<feature type="region of interest" description="Disordered" evidence="1">
    <location>
        <begin position="1"/>
        <end position="21"/>
    </location>
</feature>
<protein>
    <submittedName>
        <fullName evidence="2">Uncharacterized protein</fullName>
    </submittedName>
</protein>
<comment type="caution">
    <text evidence="2">The sequence shown here is derived from an EMBL/GenBank/DDBJ whole genome shotgun (WGS) entry which is preliminary data.</text>
</comment>
<evidence type="ECO:0000313" key="2">
    <source>
        <dbReference type="EMBL" id="MEJ2902444.1"/>
    </source>
</evidence>
<accession>A0ABU8NJM2</accession>
<name>A0ABU8NJM2_9SPHI</name>